<organism evidence="1">
    <name type="scientific">Anguilla anguilla</name>
    <name type="common">European freshwater eel</name>
    <name type="synonym">Muraena anguilla</name>
    <dbReference type="NCBI Taxonomy" id="7936"/>
    <lineage>
        <taxon>Eukaryota</taxon>
        <taxon>Metazoa</taxon>
        <taxon>Chordata</taxon>
        <taxon>Craniata</taxon>
        <taxon>Vertebrata</taxon>
        <taxon>Euteleostomi</taxon>
        <taxon>Actinopterygii</taxon>
        <taxon>Neopterygii</taxon>
        <taxon>Teleostei</taxon>
        <taxon>Anguilliformes</taxon>
        <taxon>Anguillidae</taxon>
        <taxon>Anguilla</taxon>
    </lineage>
</organism>
<name>A0A0E9QME7_ANGAN</name>
<dbReference type="EMBL" id="GBXM01091122">
    <property type="protein sequence ID" value="JAH17455.1"/>
    <property type="molecule type" value="Transcribed_RNA"/>
</dbReference>
<dbReference type="AlphaFoldDB" id="A0A0E9QME7"/>
<proteinExistence type="predicted"/>
<evidence type="ECO:0000313" key="1">
    <source>
        <dbReference type="EMBL" id="JAH17455.1"/>
    </source>
</evidence>
<reference evidence="1" key="2">
    <citation type="journal article" date="2015" name="Fish Shellfish Immunol.">
        <title>Early steps in the European eel (Anguilla anguilla)-Vibrio vulnificus interaction in the gills: Role of the RtxA13 toxin.</title>
        <authorList>
            <person name="Callol A."/>
            <person name="Pajuelo D."/>
            <person name="Ebbesson L."/>
            <person name="Teles M."/>
            <person name="MacKenzie S."/>
            <person name="Amaro C."/>
        </authorList>
    </citation>
    <scope>NUCLEOTIDE SEQUENCE</scope>
</reference>
<reference evidence="1" key="1">
    <citation type="submission" date="2014-11" db="EMBL/GenBank/DDBJ databases">
        <authorList>
            <person name="Amaro Gonzalez C."/>
        </authorList>
    </citation>
    <scope>NUCLEOTIDE SEQUENCE</scope>
</reference>
<protein>
    <submittedName>
        <fullName evidence="1">Uncharacterized protein</fullName>
    </submittedName>
</protein>
<sequence>MHAGYFYIEAPLVHILNDDCKEKHDCRYECIMKYRCGKTKKKNACHF</sequence>
<accession>A0A0E9QME7</accession>